<reference evidence="2 3" key="1">
    <citation type="submission" date="2009-01" db="EMBL/GenBank/DDBJ databases">
        <title>Complete sequence of chromosome of Methylobacterium nodulans ORS 2060.</title>
        <authorList>
            <consortium name="US DOE Joint Genome Institute"/>
            <person name="Lucas S."/>
            <person name="Copeland A."/>
            <person name="Lapidus A."/>
            <person name="Glavina del Rio T."/>
            <person name="Dalin E."/>
            <person name="Tice H."/>
            <person name="Bruce D."/>
            <person name="Goodwin L."/>
            <person name="Pitluck S."/>
            <person name="Sims D."/>
            <person name="Brettin T."/>
            <person name="Detter J.C."/>
            <person name="Han C."/>
            <person name="Larimer F."/>
            <person name="Land M."/>
            <person name="Hauser L."/>
            <person name="Kyrpides N."/>
            <person name="Ivanova N."/>
            <person name="Marx C.J."/>
            <person name="Richardson P."/>
        </authorList>
    </citation>
    <scope>NUCLEOTIDE SEQUENCE [LARGE SCALE GENOMIC DNA]</scope>
    <source>
        <strain evidence="3">LMG 21967 / CNCM I-2342 / ORS 2060</strain>
    </source>
</reference>
<sequence>MPVDPMPIPSDLHYTLAPGAQVPQWAAMWEHLSTAFGETLSAFARLGPGDMLLVWVAVLLTLLCILVARLSRGLSRFTGRQLHLTTSLADTALAAGCLQREMNERQLRAYVDVAAVSFQRFAPGQEIIVQVELRNHGLTPALNLIAQVTLAFLPFPAPDLPVLEAPSPDLLPSVLAARESRAVLQGVSIQSTPGTAERLLTGELGLYVLGKLTYADVFGREHVTTVSMVASGERLKGRQPFVRCEAGNQSS</sequence>
<dbReference type="eggNOG" id="ENOG5033CU7">
    <property type="taxonomic scope" value="Bacteria"/>
</dbReference>
<protein>
    <submittedName>
        <fullName evidence="2">Uncharacterized protein</fullName>
    </submittedName>
</protein>
<keyword evidence="3" id="KW-1185">Reference proteome</keyword>
<dbReference type="HOGENOM" id="CLU_1106144_0_0_5"/>
<dbReference type="Proteomes" id="UP000008207">
    <property type="component" value="Chromosome"/>
</dbReference>
<keyword evidence="1" id="KW-1133">Transmembrane helix</keyword>
<name>B8IUI5_METNO</name>
<dbReference type="KEGG" id="mno:Mnod_2068"/>
<feature type="transmembrane region" description="Helical" evidence="1">
    <location>
        <begin position="52"/>
        <end position="70"/>
    </location>
</feature>
<evidence type="ECO:0000313" key="2">
    <source>
        <dbReference type="EMBL" id="ACL57053.1"/>
    </source>
</evidence>
<evidence type="ECO:0000256" key="1">
    <source>
        <dbReference type="SAM" id="Phobius"/>
    </source>
</evidence>
<accession>B8IUI5</accession>
<keyword evidence="1" id="KW-0472">Membrane</keyword>
<evidence type="ECO:0000313" key="3">
    <source>
        <dbReference type="Proteomes" id="UP000008207"/>
    </source>
</evidence>
<keyword evidence="1" id="KW-0812">Transmembrane</keyword>
<dbReference type="EMBL" id="CP001349">
    <property type="protein sequence ID" value="ACL57053.1"/>
    <property type="molecule type" value="Genomic_DNA"/>
</dbReference>
<dbReference type="AlphaFoldDB" id="B8IUI5"/>
<gene>
    <name evidence="2" type="ordered locus">Mnod_2068</name>
</gene>
<organism evidence="2 3">
    <name type="scientific">Methylobacterium nodulans (strain LMG 21967 / CNCM I-2342 / ORS 2060)</name>
    <dbReference type="NCBI Taxonomy" id="460265"/>
    <lineage>
        <taxon>Bacteria</taxon>
        <taxon>Pseudomonadati</taxon>
        <taxon>Pseudomonadota</taxon>
        <taxon>Alphaproteobacteria</taxon>
        <taxon>Hyphomicrobiales</taxon>
        <taxon>Methylobacteriaceae</taxon>
        <taxon>Methylobacterium</taxon>
    </lineage>
</organism>
<proteinExistence type="predicted"/>